<dbReference type="Gene3D" id="2.30.29.30">
    <property type="entry name" value="Pleckstrin-homology domain (PH domain)/Phosphotyrosine-binding domain (PTB)"/>
    <property type="match status" value="1"/>
</dbReference>
<name>A0A183I8R9_9BILA</name>
<keyword evidence="2" id="KW-0472">Membrane</keyword>
<dbReference type="AlphaFoldDB" id="A0A183I8R9"/>
<dbReference type="GO" id="GO:0043409">
    <property type="term" value="P:negative regulation of MAPK cascade"/>
    <property type="evidence" value="ECO:0007669"/>
    <property type="project" value="TreeGrafter"/>
</dbReference>
<dbReference type="InterPro" id="IPR011993">
    <property type="entry name" value="PH-like_dom_sf"/>
</dbReference>
<dbReference type="GO" id="GO:0016020">
    <property type="term" value="C:membrane"/>
    <property type="evidence" value="ECO:0007669"/>
    <property type="project" value="InterPro"/>
</dbReference>
<dbReference type="WBParaSite" id="SBAD_0000001101-mRNA-1">
    <property type="protein sequence ID" value="SBAD_0000001101-mRNA-1"/>
    <property type="gene ID" value="SBAD_0000001101"/>
</dbReference>
<reference evidence="3 4" key="2">
    <citation type="submission" date="2018-11" db="EMBL/GenBank/DDBJ databases">
        <authorList>
            <consortium name="Pathogen Informatics"/>
        </authorList>
    </citation>
    <scope>NUCLEOTIDE SEQUENCE [LARGE SCALE GENOMIC DNA]</scope>
</reference>
<keyword evidence="4" id="KW-1185">Reference proteome</keyword>
<dbReference type="OrthoDB" id="5875669at2759"/>
<accession>A0A183I8R9</accession>
<keyword evidence="2" id="KW-0812">Transmembrane</keyword>
<dbReference type="SUPFAM" id="SSF50729">
    <property type="entry name" value="PH domain-like"/>
    <property type="match status" value="1"/>
</dbReference>
<gene>
    <name evidence="3" type="ORF">SBAD_LOCUS12</name>
</gene>
<dbReference type="InterPro" id="IPR007875">
    <property type="entry name" value="Sprouty"/>
</dbReference>
<feature type="compositionally biased region" description="Polar residues" evidence="1">
    <location>
        <begin position="330"/>
        <end position="339"/>
    </location>
</feature>
<organism evidence="5">
    <name type="scientific">Soboliphyme baturini</name>
    <dbReference type="NCBI Taxonomy" id="241478"/>
    <lineage>
        <taxon>Eukaryota</taxon>
        <taxon>Metazoa</taxon>
        <taxon>Ecdysozoa</taxon>
        <taxon>Nematoda</taxon>
        <taxon>Enoplea</taxon>
        <taxon>Dorylaimia</taxon>
        <taxon>Dioctophymatida</taxon>
        <taxon>Dioctophymatoidea</taxon>
        <taxon>Soboliphymatidae</taxon>
        <taxon>Soboliphyme</taxon>
    </lineage>
</organism>
<feature type="region of interest" description="Disordered" evidence="1">
    <location>
        <begin position="316"/>
        <end position="339"/>
    </location>
</feature>
<reference evidence="5" key="1">
    <citation type="submission" date="2016-06" db="UniProtKB">
        <authorList>
            <consortium name="WormBaseParasite"/>
        </authorList>
    </citation>
    <scope>IDENTIFICATION</scope>
</reference>
<keyword evidence="2" id="KW-1133">Transmembrane helix</keyword>
<evidence type="ECO:0000256" key="2">
    <source>
        <dbReference type="SAM" id="Phobius"/>
    </source>
</evidence>
<protein>
    <submittedName>
        <fullName evidence="5">Sprouty-related, EVH1 domain-containing protein 2</fullName>
    </submittedName>
</protein>
<sequence length="514" mass="57664">MRVQNLDEKKGDEVVFVVAAAAVMASSKREVVFRHQRTQVWPDRFAAVQVHVMDWDEKYAGWVPLEDDSLAEIVIKQRVHYDRSTTIATRCFNSGSSQSSCGGGNVNAGQPNASIPCHVSPRYEYILHGESLRDHKVLFSVELSREANFKQIMPTLQFWQIGESKLALKFLNSPDAVRFRSRIMKAIEHLCRQSKSSSGESILDIEELDDDVFMPIDLPLNHNKMSEVPCHYATTLNCCPQTSSAPSSCDRVKFLLPPRSAIHRLNSYSHNMKTLLSKLVHPRSKSTSKDATICTATSADVVFDYRKHHAVEALHSQPDSASGQCHGRSFANTRPQSLPQPKLFSMKNSMAQMNHKPSCSSVVKTPGGLQPLLLTQHRTKSSQNSLHEFVRREQCSYCRNFYSVDQNHRGACPCAPDRLDTFIRNDNEAACCFCCMCDKEEVHLFRLTLLTVLSLIMPCLWCYLPLRACHKCYRCHASHGGTASKSRHKPIIAESHVEKPTAAGRRGAASDSCL</sequence>
<evidence type="ECO:0000313" key="3">
    <source>
        <dbReference type="EMBL" id="VDO78523.1"/>
    </source>
</evidence>
<evidence type="ECO:0000256" key="1">
    <source>
        <dbReference type="SAM" id="MobiDB-lite"/>
    </source>
</evidence>
<evidence type="ECO:0000313" key="5">
    <source>
        <dbReference type="WBParaSite" id="SBAD_0000001101-mRNA-1"/>
    </source>
</evidence>
<dbReference type="EMBL" id="UZAM01000011">
    <property type="protein sequence ID" value="VDO78523.1"/>
    <property type="molecule type" value="Genomic_DNA"/>
</dbReference>
<feature type="transmembrane region" description="Helical" evidence="2">
    <location>
        <begin position="444"/>
        <end position="464"/>
    </location>
</feature>
<dbReference type="Pfam" id="PF05210">
    <property type="entry name" value="Sprouty"/>
    <property type="match status" value="1"/>
</dbReference>
<dbReference type="Proteomes" id="UP000270296">
    <property type="component" value="Unassembled WGS sequence"/>
</dbReference>
<dbReference type="PANTHER" id="PTHR11202">
    <property type="entry name" value="SPROUTY-RELATED, EVH1 DOMAIN-CONTAINING PROTEIN FAMILY MEMBER"/>
    <property type="match status" value="1"/>
</dbReference>
<evidence type="ECO:0000313" key="4">
    <source>
        <dbReference type="Proteomes" id="UP000270296"/>
    </source>
</evidence>
<proteinExistence type="predicted"/>
<dbReference type="PANTHER" id="PTHR11202:SF3">
    <property type="entry name" value="SPROUTY-RELATED PROTEIN WITH EVH-1 DOMAIN, ISOFORM C"/>
    <property type="match status" value="1"/>
</dbReference>
<dbReference type="GO" id="GO:0019901">
    <property type="term" value="F:protein kinase binding"/>
    <property type="evidence" value="ECO:0007669"/>
    <property type="project" value="TreeGrafter"/>
</dbReference>